<dbReference type="PANTHER" id="PTHR37708:SF2">
    <property type="entry name" value="HOMEOBOX HOX-B3-LIKE PROTEIN"/>
    <property type="match status" value="1"/>
</dbReference>
<proteinExistence type="predicted"/>
<dbReference type="OrthoDB" id="755797at2759"/>
<protein>
    <submittedName>
        <fullName evidence="2">Uncharacterized protein</fullName>
    </submittedName>
</protein>
<keyword evidence="3" id="KW-1185">Reference proteome</keyword>
<feature type="region of interest" description="Disordered" evidence="1">
    <location>
        <begin position="199"/>
        <end position="236"/>
    </location>
</feature>
<accession>A0A7J8US28</accession>
<feature type="region of interest" description="Disordered" evidence="1">
    <location>
        <begin position="157"/>
        <end position="181"/>
    </location>
</feature>
<organism evidence="2 3">
    <name type="scientific">Gossypium klotzschianum</name>
    <dbReference type="NCBI Taxonomy" id="34286"/>
    <lineage>
        <taxon>Eukaryota</taxon>
        <taxon>Viridiplantae</taxon>
        <taxon>Streptophyta</taxon>
        <taxon>Embryophyta</taxon>
        <taxon>Tracheophyta</taxon>
        <taxon>Spermatophyta</taxon>
        <taxon>Magnoliopsida</taxon>
        <taxon>eudicotyledons</taxon>
        <taxon>Gunneridae</taxon>
        <taxon>Pentapetalae</taxon>
        <taxon>rosids</taxon>
        <taxon>malvids</taxon>
        <taxon>Malvales</taxon>
        <taxon>Malvaceae</taxon>
        <taxon>Malvoideae</taxon>
        <taxon>Gossypium</taxon>
    </lineage>
</organism>
<reference evidence="2 3" key="1">
    <citation type="journal article" date="2019" name="Genome Biol. Evol.">
        <title>Insights into the evolution of the New World diploid cottons (Gossypium, subgenus Houzingenia) based on genome sequencing.</title>
        <authorList>
            <person name="Grover C.E."/>
            <person name="Arick M.A. 2nd"/>
            <person name="Thrash A."/>
            <person name="Conover J.L."/>
            <person name="Sanders W.S."/>
            <person name="Peterson D.G."/>
            <person name="Frelichowski J.E."/>
            <person name="Scheffler J.A."/>
            <person name="Scheffler B.E."/>
            <person name="Wendel J.F."/>
        </authorList>
    </citation>
    <scope>NUCLEOTIDE SEQUENCE [LARGE SCALE GENOMIC DNA]</scope>
    <source>
        <strain evidence="2">57</strain>
        <tissue evidence="2">Leaf</tissue>
    </source>
</reference>
<dbReference type="EMBL" id="JABFAB010000007">
    <property type="protein sequence ID" value="MBA0653326.1"/>
    <property type="molecule type" value="Genomic_DNA"/>
</dbReference>
<feature type="compositionally biased region" description="Polar residues" evidence="1">
    <location>
        <begin position="218"/>
        <end position="229"/>
    </location>
</feature>
<dbReference type="PANTHER" id="PTHR37708">
    <property type="entry name" value="HOMEOBOX HOX-B3-LIKE PROTEIN"/>
    <property type="match status" value="1"/>
</dbReference>
<dbReference type="Proteomes" id="UP000593573">
    <property type="component" value="Unassembled WGS sequence"/>
</dbReference>
<name>A0A7J8US28_9ROSI</name>
<feature type="compositionally biased region" description="Polar residues" evidence="1">
    <location>
        <begin position="169"/>
        <end position="180"/>
    </location>
</feature>
<comment type="caution">
    <text evidence="2">The sequence shown here is derived from an EMBL/GenBank/DDBJ whole genome shotgun (WGS) entry which is preliminary data.</text>
</comment>
<gene>
    <name evidence="2" type="ORF">Goklo_020518</name>
</gene>
<feature type="region of interest" description="Disordered" evidence="1">
    <location>
        <begin position="114"/>
        <end position="141"/>
    </location>
</feature>
<evidence type="ECO:0000313" key="2">
    <source>
        <dbReference type="EMBL" id="MBA0653326.1"/>
    </source>
</evidence>
<dbReference type="AlphaFoldDB" id="A0A7J8US28"/>
<sequence>MLGVPRARRLYNDKKVEEARETIIAYIHQVIRMFLFHGIFQSLNHVMERGPRYQAYADLRESKLRMKFEKLQEWEEMEVKQAPVKKQVKFSSNSGVSTKRSSVLIQSVPDFSSALRKENRKPPVNGGVESTPPKTEKSWSKANGVFSNSKQLQWEETEMKRTPTKKQVKFSSNSGVSSKEPSFLAQSVPDFAAVLRKENRKPPVTGGNELTPPASGKYWSNSKGSQSANAGEKKKARLAMARKSYASIEELNAINGVNRGGKSRARLM</sequence>
<evidence type="ECO:0000313" key="3">
    <source>
        <dbReference type="Proteomes" id="UP000593573"/>
    </source>
</evidence>
<evidence type="ECO:0000256" key="1">
    <source>
        <dbReference type="SAM" id="MobiDB-lite"/>
    </source>
</evidence>